<sequence>MEDGDRRTRGHSKIIKSQCLRKIKKFSFPHRTVDIWNGLSEEIVTAESVHKFKEKFDKYRYGDQSLGAPFEPYNIKLNNTHTHTHTFEYD</sequence>
<dbReference type="EMBL" id="VSRR010002501">
    <property type="protein sequence ID" value="MPC31769.1"/>
    <property type="molecule type" value="Genomic_DNA"/>
</dbReference>
<name>A0A5B7EEP9_PORTR</name>
<gene>
    <name evidence="1" type="ORF">E2C01_025066</name>
</gene>
<reference evidence="1 2" key="1">
    <citation type="submission" date="2019-05" db="EMBL/GenBank/DDBJ databases">
        <title>Another draft genome of Portunus trituberculatus and its Hox gene families provides insights of decapod evolution.</title>
        <authorList>
            <person name="Jeong J.-H."/>
            <person name="Song I."/>
            <person name="Kim S."/>
            <person name="Choi T."/>
            <person name="Kim D."/>
            <person name="Ryu S."/>
            <person name="Kim W."/>
        </authorList>
    </citation>
    <scope>NUCLEOTIDE SEQUENCE [LARGE SCALE GENOMIC DNA]</scope>
    <source>
        <tissue evidence="1">Muscle</tissue>
    </source>
</reference>
<evidence type="ECO:0000313" key="2">
    <source>
        <dbReference type="Proteomes" id="UP000324222"/>
    </source>
</evidence>
<dbReference type="AlphaFoldDB" id="A0A5B7EEP9"/>
<accession>A0A5B7EEP9</accession>
<dbReference type="Proteomes" id="UP000324222">
    <property type="component" value="Unassembled WGS sequence"/>
</dbReference>
<proteinExistence type="predicted"/>
<evidence type="ECO:0000313" key="1">
    <source>
        <dbReference type="EMBL" id="MPC31769.1"/>
    </source>
</evidence>
<protein>
    <submittedName>
        <fullName evidence="1">Uncharacterized protein</fullName>
    </submittedName>
</protein>
<organism evidence="1 2">
    <name type="scientific">Portunus trituberculatus</name>
    <name type="common">Swimming crab</name>
    <name type="synonym">Neptunus trituberculatus</name>
    <dbReference type="NCBI Taxonomy" id="210409"/>
    <lineage>
        <taxon>Eukaryota</taxon>
        <taxon>Metazoa</taxon>
        <taxon>Ecdysozoa</taxon>
        <taxon>Arthropoda</taxon>
        <taxon>Crustacea</taxon>
        <taxon>Multicrustacea</taxon>
        <taxon>Malacostraca</taxon>
        <taxon>Eumalacostraca</taxon>
        <taxon>Eucarida</taxon>
        <taxon>Decapoda</taxon>
        <taxon>Pleocyemata</taxon>
        <taxon>Brachyura</taxon>
        <taxon>Eubrachyura</taxon>
        <taxon>Portunoidea</taxon>
        <taxon>Portunidae</taxon>
        <taxon>Portuninae</taxon>
        <taxon>Portunus</taxon>
    </lineage>
</organism>
<comment type="caution">
    <text evidence="1">The sequence shown here is derived from an EMBL/GenBank/DDBJ whole genome shotgun (WGS) entry which is preliminary data.</text>
</comment>
<keyword evidence="2" id="KW-1185">Reference proteome</keyword>